<proteinExistence type="predicted"/>
<dbReference type="AlphaFoldDB" id="A0AB34JN21"/>
<feature type="compositionally biased region" description="Gly residues" evidence="1">
    <location>
        <begin position="93"/>
        <end position="117"/>
    </location>
</feature>
<protein>
    <recommendedName>
        <fullName evidence="4">Fibronectin type-III domain-containing protein</fullName>
    </recommendedName>
</protein>
<reference evidence="2 3" key="1">
    <citation type="journal article" date="2024" name="Science">
        <title>Giant polyketide synthase enzymes in the biosynthesis of giant marine polyether toxins.</title>
        <authorList>
            <person name="Fallon T.R."/>
            <person name="Shende V.V."/>
            <person name="Wierzbicki I.H."/>
            <person name="Pendleton A.L."/>
            <person name="Watervoot N.F."/>
            <person name="Auber R.P."/>
            <person name="Gonzalez D.J."/>
            <person name="Wisecaver J.H."/>
            <person name="Moore B.S."/>
        </authorList>
    </citation>
    <scope>NUCLEOTIDE SEQUENCE [LARGE SCALE GENOMIC DNA]</scope>
    <source>
        <strain evidence="2 3">12B1</strain>
    </source>
</reference>
<feature type="region of interest" description="Disordered" evidence="1">
    <location>
        <begin position="91"/>
        <end position="137"/>
    </location>
</feature>
<evidence type="ECO:0008006" key="4">
    <source>
        <dbReference type="Google" id="ProtNLM"/>
    </source>
</evidence>
<sequence>MADPAGEELTLAVKAFGKDGVRLCWQLARSTPSTDTMEIQMRHTGPWITYSSLPIGNELSGVTVVKNAGSRMPVPRSVTWRLRVGKSQTAGVRVGGKSGGGLEEEGGGSLSACGGGAEESAAPLERRAQASGAEVSDETLQQHLDTALCLLRVELNASTLELARTSVADALAFDDQLSSLSSERGISKGLLFQSLLEELRQAGATHAQLDNSAGKIEGAGIRSASSLGISLSVWSKLCLQADALRNLVRIKIADDNDLQTARRGLEECAACFAMVSAAAAQRGITESAMLEALAPFPLS</sequence>
<organism evidence="2 3">
    <name type="scientific">Prymnesium parvum</name>
    <name type="common">Toxic golden alga</name>
    <dbReference type="NCBI Taxonomy" id="97485"/>
    <lineage>
        <taxon>Eukaryota</taxon>
        <taxon>Haptista</taxon>
        <taxon>Haptophyta</taxon>
        <taxon>Prymnesiophyceae</taxon>
        <taxon>Prymnesiales</taxon>
        <taxon>Prymnesiaceae</taxon>
        <taxon>Prymnesium</taxon>
    </lineage>
</organism>
<comment type="caution">
    <text evidence="2">The sequence shown here is derived from an EMBL/GenBank/DDBJ whole genome shotgun (WGS) entry which is preliminary data.</text>
</comment>
<evidence type="ECO:0000313" key="2">
    <source>
        <dbReference type="EMBL" id="KAL1523349.1"/>
    </source>
</evidence>
<gene>
    <name evidence="2" type="ORF">AB1Y20_018294</name>
</gene>
<keyword evidence="3" id="KW-1185">Reference proteome</keyword>
<dbReference type="EMBL" id="JBGBPQ010000006">
    <property type="protein sequence ID" value="KAL1523349.1"/>
    <property type="molecule type" value="Genomic_DNA"/>
</dbReference>
<evidence type="ECO:0000256" key="1">
    <source>
        <dbReference type="SAM" id="MobiDB-lite"/>
    </source>
</evidence>
<dbReference type="Proteomes" id="UP001515480">
    <property type="component" value="Unassembled WGS sequence"/>
</dbReference>
<evidence type="ECO:0000313" key="3">
    <source>
        <dbReference type="Proteomes" id="UP001515480"/>
    </source>
</evidence>
<name>A0AB34JN21_PRYPA</name>
<accession>A0AB34JN21</accession>